<evidence type="ECO:0000256" key="5">
    <source>
        <dbReference type="ARBA" id="ARBA00022989"/>
    </source>
</evidence>
<dbReference type="Pfam" id="PF00005">
    <property type="entry name" value="ABC_tran"/>
    <property type="match status" value="1"/>
</dbReference>
<dbReference type="InterPro" id="IPR003593">
    <property type="entry name" value="AAA+_ATPase"/>
</dbReference>
<feature type="domain" description="ABC transmembrane type-1" evidence="10">
    <location>
        <begin position="165"/>
        <end position="444"/>
    </location>
</feature>
<dbReference type="PANTHER" id="PTHR43394:SF1">
    <property type="entry name" value="ATP-BINDING CASSETTE SUB-FAMILY B MEMBER 10, MITOCHONDRIAL"/>
    <property type="match status" value="1"/>
</dbReference>
<dbReference type="RefSeq" id="WP_079324677.1">
    <property type="nucleotide sequence ID" value="NZ_MXAP01000034.1"/>
</dbReference>
<keyword evidence="5 8" id="KW-1133">Transmembrane helix</keyword>
<name>A0A378QVI8_9GAMM</name>
<dbReference type="SUPFAM" id="SSF90123">
    <property type="entry name" value="ABC transporter transmembrane region"/>
    <property type="match status" value="1"/>
</dbReference>
<keyword evidence="2 8" id="KW-0812">Transmembrane</keyword>
<evidence type="ECO:0000256" key="7">
    <source>
        <dbReference type="SAM" id="MobiDB-lite"/>
    </source>
</evidence>
<gene>
    <name evidence="12" type="primary">apxIB</name>
    <name evidence="11" type="ORF">B5J93_03590</name>
    <name evidence="12" type="ORF">NCTC11012_02680</name>
</gene>
<evidence type="ECO:0000313" key="11">
    <source>
        <dbReference type="EMBL" id="OPH39570.1"/>
    </source>
</evidence>
<reference evidence="12 14" key="2">
    <citation type="submission" date="2018-06" db="EMBL/GenBank/DDBJ databases">
        <authorList>
            <consortium name="Pathogen Informatics"/>
            <person name="Doyle S."/>
        </authorList>
    </citation>
    <scope>NUCLEOTIDE SEQUENCE [LARGE SCALE GENOMIC DNA]</scope>
    <source>
        <strain evidence="12 14">NCTC11012</strain>
    </source>
</reference>
<dbReference type="AlphaFoldDB" id="A0A378QVI8"/>
<dbReference type="InterPro" id="IPR011527">
    <property type="entry name" value="ABC1_TM_dom"/>
</dbReference>
<reference evidence="11 13" key="1">
    <citation type="submission" date="2017-03" db="EMBL/GenBank/DDBJ databases">
        <title>Draft genome sequence of Moraxella equi CCUG 4950T type strain.</title>
        <authorList>
            <person name="Salva-Serra F."/>
            <person name="Engstrom-Jakobsson H."/>
            <person name="Thorell K."/>
            <person name="Jaen-Luchoro D."/>
            <person name="Gonzales-Siles L."/>
            <person name="Karlsson R."/>
            <person name="Yazdan S."/>
            <person name="Boulund F."/>
            <person name="Johnning A."/>
            <person name="Engstrand L."/>
            <person name="Kristiansson E."/>
            <person name="Moore E."/>
        </authorList>
    </citation>
    <scope>NUCLEOTIDE SEQUENCE [LARGE SCALE GENOMIC DNA]</scope>
    <source>
        <strain evidence="11 13">CCUG 4950</strain>
    </source>
</reference>
<evidence type="ECO:0000256" key="4">
    <source>
        <dbReference type="ARBA" id="ARBA00022840"/>
    </source>
</evidence>
<dbReference type="GO" id="GO:0015421">
    <property type="term" value="F:ABC-type oligopeptide transporter activity"/>
    <property type="evidence" value="ECO:0007669"/>
    <property type="project" value="TreeGrafter"/>
</dbReference>
<protein>
    <submittedName>
        <fullName evidence="12">RTX-I toxin determinant B</fullName>
    </submittedName>
    <submittedName>
        <fullName evidence="11">Type I secretion system permease/ATPase</fullName>
    </submittedName>
</protein>
<evidence type="ECO:0000256" key="6">
    <source>
        <dbReference type="ARBA" id="ARBA00023136"/>
    </source>
</evidence>
<dbReference type="Proteomes" id="UP000254618">
    <property type="component" value="Unassembled WGS sequence"/>
</dbReference>
<dbReference type="SUPFAM" id="SSF52540">
    <property type="entry name" value="P-loop containing nucleoside triphosphate hydrolases"/>
    <property type="match status" value="1"/>
</dbReference>
<accession>A0A378QVI8</accession>
<evidence type="ECO:0000313" key="13">
    <source>
        <dbReference type="Proteomes" id="UP000190777"/>
    </source>
</evidence>
<evidence type="ECO:0000256" key="8">
    <source>
        <dbReference type="SAM" id="Phobius"/>
    </source>
</evidence>
<dbReference type="InterPro" id="IPR027417">
    <property type="entry name" value="P-loop_NTPase"/>
</dbReference>
<organism evidence="12 14">
    <name type="scientific">Moraxella equi</name>
    <dbReference type="NCBI Taxonomy" id="60442"/>
    <lineage>
        <taxon>Bacteria</taxon>
        <taxon>Pseudomonadati</taxon>
        <taxon>Pseudomonadota</taxon>
        <taxon>Gammaproteobacteria</taxon>
        <taxon>Moraxellales</taxon>
        <taxon>Moraxellaceae</taxon>
        <taxon>Moraxella</taxon>
    </lineage>
</organism>
<feature type="transmembrane region" description="Helical" evidence="8">
    <location>
        <begin position="197"/>
        <end position="216"/>
    </location>
</feature>
<feature type="transmembrane region" description="Helical" evidence="8">
    <location>
        <begin position="271"/>
        <end position="294"/>
    </location>
</feature>
<feature type="transmembrane region" description="Helical" evidence="8">
    <location>
        <begin position="161"/>
        <end position="185"/>
    </location>
</feature>
<dbReference type="EMBL" id="UGQF01000001">
    <property type="protein sequence ID" value="STZ04400.1"/>
    <property type="molecule type" value="Genomic_DNA"/>
</dbReference>
<dbReference type="PANTHER" id="PTHR43394">
    <property type="entry name" value="ATP-DEPENDENT PERMEASE MDL1, MITOCHONDRIAL"/>
    <property type="match status" value="1"/>
</dbReference>
<feature type="region of interest" description="Disordered" evidence="7">
    <location>
        <begin position="713"/>
        <end position="740"/>
    </location>
</feature>
<dbReference type="InterPro" id="IPR003439">
    <property type="entry name" value="ABC_transporter-like_ATP-bd"/>
</dbReference>
<dbReference type="EMBL" id="MXAP01000034">
    <property type="protein sequence ID" value="OPH39570.1"/>
    <property type="molecule type" value="Genomic_DNA"/>
</dbReference>
<keyword evidence="4" id="KW-0067">ATP-binding</keyword>
<dbReference type="PROSITE" id="PS50929">
    <property type="entry name" value="ABC_TM1F"/>
    <property type="match status" value="1"/>
</dbReference>
<feature type="transmembrane region" description="Helical" evidence="8">
    <location>
        <begin position="397"/>
        <end position="425"/>
    </location>
</feature>
<feature type="compositionally biased region" description="Polar residues" evidence="7">
    <location>
        <begin position="723"/>
        <end position="740"/>
    </location>
</feature>
<dbReference type="Pfam" id="PF00664">
    <property type="entry name" value="ABC_membrane"/>
    <property type="match status" value="1"/>
</dbReference>
<dbReference type="GO" id="GO:0005886">
    <property type="term" value="C:plasma membrane"/>
    <property type="evidence" value="ECO:0007669"/>
    <property type="project" value="UniProtKB-SubCell"/>
</dbReference>
<dbReference type="Gene3D" id="1.20.1560.10">
    <property type="entry name" value="ABC transporter type 1, transmembrane domain"/>
    <property type="match status" value="1"/>
</dbReference>
<dbReference type="SMART" id="SM00382">
    <property type="entry name" value="AAA"/>
    <property type="match status" value="1"/>
</dbReference>
<evidence type="ECO:0000259" key="10">
    <source>
        <dbReference type="PROSITE" id="PS50929"/>
    </source>
</evidence>
<dbReference type="InterPro" id="IPR039421">
    <property type="entry name" value="Type_1_exporter"/>
</dbReference>
<evidence type="ECO:0000256" key="2">
    <source>
        <dbReference type="ARBA" id="ARBA00022692"/>
    </source>
</evidence>
<dbReference type="PROSITE" id="PS50893">
    <property type="entry name" value="ABC_TRANSPORTER_2"/>
    <property type="match status" value="1"/>
</dbReference>
<feature type="domain" description="ABC transporter" evidence="9">
    <location>
        <begin position="478"/>
        <end position="715"/>
    </location>
</feature>
<proteinExistence type="predicted"/>
<feature type="transmembrane region" description="Helical" evidence="8">
    <location>
        <begin position="300"/>
        <end position="317"/>
    </location>
</feature>
<dbReference type="InterPro" id="IPR036640">
    <property type="entry name" value="ABC1_TM_sf"/>
</dbReference>
<dbReference type="Proteomes" id="UP000190777">
    <property type="component" value="Unassembled WGS sequence"/>
</dbReference>
<keyword evidence="3" id="KW-0547">Nucleotide-binding</keyword>
<evidence type="ECO:0000256" key="1">
    <source>
        <dbReference type="ARBA" id="ARBA00004651"/>
    </source>
</evidence>
<dbReference type="GO" id="GO:0005524">
    <property type="term" value="F:ATP binding"/>
    <property type="evidence" value="ECO:0007669"/>
    <property type="project" value="UniProtKB-KW"/>
</dbReference>
<evidence type="ECO:0000313" key="12">
    <source>
        <dbReference type="EMBL" id="STZ04400.1"/>
    </source>
</evidence>
<evidence type="ECO:0000256" key="3">
    <source>
        <dbReference type="ARBA" id="ARBA00022741"/>
    </source>
</evidence>
<dbReference type="Gene3D" id="3.40.50.300">
    <property type="entry name" value="P-loop containing nucleotide triphosphate hydrolases"/>
    <property type="match status" value="1"/>
</dbReference>
<evidence type="ECO:0000259" key="9">
    <source>
        <dbReference type="PROSITE" id="PS50893"/>
    </source>
</evidence>
<evidence type="ECO:0000313" key="14">
    <source>
        <dbReference type="Proteomes" id="UP000254618"/>
    </source>
</evidence>
<sequence length="740" mass="80751">MSLNQTNNNPAESSNVAPVKESMGGKALGLAIFELLKDVGVTVDKNRLDTALSRVLEFKSHEEKLSVLLETLGVVDEPDIMDEPDAAYMPLFVHHKSLGYGRIVQKYGLNWLFEGVDGRVTCQSSDLDFVAKIRVSDRLISEKKVSFHDLLMENLKGHKRVVVEAVVASLIINLLALAVSLFSMQVYDRVIPTNSKYTLIILASGVAIMILFEAAMKFARSKVMDKMVIGVDEKLSRSIFERLLAVRVDKMPGSVGSLAAQLRGYEQVRSFFTASTLFTLVDIPMSILFIVLIAVIGSPIVAIIPLIAAVIGIMLGLSSRKKIDKISAENATASYLKTGILVETVEGMETIKAGSGNWKFLSKWLDVTGDTIDNDLKMRHANDNLNYSVQMLQQISYVSIVIAGAFVVMSQGMTIGGLIACTILGGRILAPIMNAPNLLVQYSHAKAAKANIERLFSLEQDNNDVAHPLAPSKIHGWYQCHNMTFNYAGNERNALNIEHLDIKAGERVAILGSIGSGKSTLLKILSGLYMPTEGHVLLDGLDISHISRESMSEQVGYLQQDHRLFQGTLRENLLIGMPAPPDDVIGEVLHRTGLIRLVSGHSNGLDLPISEGGKGLSGGQKQLVAFTRLVLTKPSVWLLDEPTASMDNMQENQCLQVLAQELQDPTKTLIVSTHKMGLLALVNRIIIMADGKVVMDGPKQAVLSKLIQNEQNAKDAMKKVESGQAQQSIDQSPNSPSNQP</sequence>
<comment type="subcellular location">
    <subcellularLocation>
        <location evidence="1">Cell membrane</location>
        <topology evidence="1">Multi-pass membrane protein</topology>
    </subcellularLocation>
</comment>
<keyword evidence="6 8" id="KW-0472">Membrane</keyword>
<keyword evidence="13" id="KW-1185">Reference proteome</keyword>
<dbReference type="GO" id="GO:0016887">
    <property type="term" value="F:ATP hydrolysis activity"/>
    <property type="evidence" value="ECO:0007669"/>
    <property type="project" value="InterPro"/>
</dbReference>